<dbReference type="EMBL" id="JBFOLJ010000013">
    <property type="protein sequence ID" value="KAL2483670.1"/>
    <property type="molecule type" value="Genomic_DNA"/>
</dbReference>
<evidence type="ECO:0000256" key="11">
    <source>
        <dbReference type="SAM" id="Phobius"/>
    </source>
</evidence>
<organism evidence="14 15">
    <name type="scientific">Forsythia ovata</name>
    <dbReference type="NCBI Taxonomy" id="205694"/>
    <lineage>
        <taxon>Eukaryota</taxon>
        <taxon>Viridiplantae</taxon>
        <taxon>Streptophyta</taxon>
        <taxon>Embryophyta</taxon>
        <taxon>Tracheophyta</taxon>
        <taxon>Spermatophyta</taxon>
        <taxon>Magnoliopsida</taxon>
        <taxon>eudicotyledons</taxon>
        <taxon>Gunneridae</taxon>
        <taxon>Pentapetalae</taxon>
        <taxon>asterids</taxon>
        <taxon>lamiids</taxon>
        <taxon>Lamiales</taxon>
        <taxon>Oleaceae</taxon>
        <taxon>Forsythieae</taxon>
        <taxon>Forsythia</taxon>
    </lineage>
</organism>
<evidence type="ECO:0000256" key="10">
    <source>
        <dbReference type="SAM" id="MobiDB-lite"/>
    </source>
</evidence>
<evidence type="ECO:0000256" key="5">
    <source>
        <dbReference type="ARBA" id="ARBA00023136"/>
    </source>
</evidence>
<dbReference type="GO" id="GO:0098552">
    <property type="term" value="C:side of membrane"/>
    <property type="evidence" value="ECO:0007669"/>
    <property type="project" value="UniProtKB-KW"/>
</dbReference>
<dbReference type="SUPFAM" id="SSF49503">
    <property type="entry name" value="Cupredoxins"/>
    <property type="match status" value="1"/>
</dbReference>
<name>A0ABD1R5G6_9LAMI</name>
<keyword evidence="7" id="KW-0325">Glycoprotein</keyword>
<evidence type="ECO:0000259" key="13">
    <source>
        <dbReference type="PROSITE" id="PS51485"/>
    </source>
</evidence>
<dbReference type="InterPro" id="IPR003245">
    <property type="entry name" value="Phytocyanin_dom"/>
</dbReference>
<keyword evidence="11" id="KW-1133">Transmembrane helix</keyword>
<feature type="domain" description="Phytocyanin" evidence="13">
    <location>
        <begin position="32"/>
        <end position="137"/>
    </location>
</feature>
<sequence>MAQTVLSLKRKALHVMLGILSVLLLIQRGNAFEFKVGGPKGSWTVPTDPNVASYNEWAEMNRFQIDDTLLFVYPADKDSVLQVTKDDYTNCNTASPIVKFSDGHTVVKFNQSGPYYFISGVVDNCLKNEKLIVIVMADRSNQTVAPTPPPPSAEVPAPSPTGGESPSSGVDINPTPAPGQEFPTKNGGSPIVLSLIGSTGAFLVSLILLLVS</sequence>
<evidence type="ECO:0000256" key="12">
    <source>
        <dbReference type="SAM" id="SignalP"/>
    </source>
</evidence>
<accession>A0ABD1R5G6</accession>
<proteinExistence type="inferred from homology"/>
<keyword evidence="3" id="KW-0336">GPI-anchor</keyword>
<dbReference type="InterPro" id="IPR041846">
    <property type="entry name" value="ENL_dom"/>
</dbReference>
<keyword evidence="8" id="KW-0449">Lipoprotein</keyword>
<feature type="region of interest" description="Disordered" evidence="10">
    <location>
        <begin position="142"/>
        <end position="184"/>
    </location>
</feature>
<dbReference type="Proteomes" id="UP001604277">
    <property type="component" value="Unassembled WGS sequence"/>
</dbReference>
<comment type="subcellular location">
    <subcellularLocation>
        <location evidence="1">Cell membrane</location>
        <topology evidence="1">Lipid-anchor</topology>
        <topology evidence="1">GPI-anchor</topology>
    </subcellularLocation>
</comment>
<keyword evidence="2" id="KW-1003">Cell membrane</keyword>
<evidence type="ECO:0000256" key="2">
    <source>
        <dbReference type="ARBA" id="ARBA00022475"/>
    </source>
</evidence>
<dbReference type="PANTHER" id="PTHR33021:SF253">
    <property type="entry name" value="EARLY NODULIN-LIKE PROTEIN 9"/>
    <property type="match status" value="1"/>
</dbReference>
<protein>
    <submittedName>
        <fullName evidence="14">Early nodulin-like protein 9</fullName>
    </submittedName>
</protein>
<feature type="chain" id="PRO_5044818176" evidence="12">
    <location>
        <begin position="32"/>
        <end position="212"/>
    </location>
</feature>
<evidence type="ECO:0000256" key="7">
    <source>
        <dbReference type="ARBA" id="ARBA00023180"/>
    </source>
</evidence>
<feature type="compositionally biased region" description="Pro residues" evidence="10">
    <location>
        <begin position="146"/>
        <end position="159"/>
    </location>
</feature>
<keyword evidence="15" id="KW-1185">Reference proteome</keyword>
<dbReference type="GO" id="GO:0005886">
    <property type="term" value="C:plasma membrane"/>
    <property type="evidence" value="ECO:0007669"/>
    <property type="project" value="UniProtKB-SubCell"/>
</dbReference>
<evidence type="ECO:0000256" key="8">
    <source>
        <dbReference type="ARBA" id="ARBA00023288"/>
    </source>
</evidence>
<dbReference type="InterPro" id="IPR039391">
    <property type="entry name" value="Phytocyanin-like"/>
</dbReference>
<evidence type="ECO:0000313" key="14">
    <source>
        <dbReference type="EMBL" id="KAL2483670.1"/>
    </source>
</evidence>
<dbReference type="CDD" id="cd11019">
    <property type="entry name" value="OsENODL1_like"/>
    <property type="match status" value="1"/>
</dbReference>
<feature type="compositionally biased region" description="Low complexity" evidence="10">
    <location>
        <begin position="160"/>
        <end position="169"/>
    </location>
</feature>
<evidence type="ECO:0000256" key="3">
    <source>
        <dbReference type="ARBA" id="ARBA00022622"/>
    </source>
</evidence>
<dbReference type="PROSITE" id="PS51485">
    <property type="entry name" value="PHYTOCYANIN"/>
    <property type="match status" value="1"/>
</dbReference>
<dbReference type="PANTHER" id="PTHR33021">
    <property type="entry name" value="BLUE COPPER PROTEIN"/>
    <property type="match status" value="1"/>
</dbReference>
<evidence type="ECO:0000256" key="1">
    <source>
        <dbReference type="ARBA" id="ARBA00004609"/>
    </source>
</evidence>
<dbReference type="Gene3D" id="2.60.40.420">
    <property type="entry name" value="Cupredoxins - blue copper proteins"/>
    <property type="match status" value="1"/>
</dbReference>
<dbReference type="AlphaFoldDB" id="A0ABD1R5G6"/>
<keyword evidence="11" id="KW-0812">Transmembrane</keyword>
<evidence type="ECO:0000256" key="4">
    <source>
        <dbReference type="ARBA" id="ARBA00022729"/>
    </source>
</evidence>
<reference evidence="15" key="1">
    <citation type="submission" date="2024-07" db="EMBL/GenBank/DDBJ databases">
        <title>Two chromosome-level genome assemblies of Korean endemic species Abeliophyllum distichum and Forsythia ovata (Oleaceae).</title>
        <authorList>
            <person name="Jang H."/>
        </authorList>
    </citation>
    <scope>NUCLEOTIDE SEQUENCE [LARGE SCALE GENOMIC DNA]</scope>
</reference>
<dbReference type="FunFam" id="2.60.40.420:FF:000010">
    <property type="entry name" value="Early nodulin-like protein 1"/>
    <property type="match status" value="1"/>
</dbReference>
<evidence type="ECO:0000256" key="9">
    <source>
        <dbReference type="ARBA" id="ARBA00035011"/>
    </source>
</evidence>
<keyword evidence="4 12" id="KW-0732">Signal</keyword>
<keyword evidence="5 11" id="KW-0472">Membrane</keyword>
<feature type="transmembrane region" description="Helical" evidence="11">
    <location>
        <begin position="191"/>
        <end position="211"/>
    </location>
</feature>
<keyword evidence="6" id="KW-1015">Disulfide bond</keyword>
<dbReference type="Pfam" id="PF02298">
    <property type="entry name" value="Cu_bind_like"/>
    <property type="match status" value="1"/>
</dbReference>
<dbReference type="InterPro" id="IPR008972">
    <property type="entry name" value="Cupredoxin"/>
</dbReference>
<evidence type="ECO:0000256" key="6">
    <source>
        <dbReference type="ARBA" id="ARBA00023157"/>
    </source>
</evidence>
<comment type="similarity">
    <text evidence="9">Belongs to the early nodulin-like (ENODL) family.</text>
</comment>
<comment type="caution">
    <text evidence="14">The sequence shown here is derived from an EMBL/GenBank/DDBJ whole genome shotgun (WGS) entry which is preliminary data.</text>
</comment>
<feature type="signal peptide" evidence="12">
    <location>
        <begin position="1"/>
        <end position="31"/>
    </location>
</feature>
<gene>
    <name evidence="14" type="ORF">Fot_45114</name>
</gene>
<evidence type="ECO:0000313" key="15">
    <source>
        <dbReference type="Proteomes" id="UP001604277"/>
    </source>
</evidence>